<gene>
    <name evidence="9" type="ORF">CLOHYLEM_06402</name>
</gene>
<evidence type="ECO:0000313" key="9">
    <source>
        <dbReference type="EMBL" id="EEG73457.1"/>
    </source>
</evidence>
<sequence>MNNSFKKYIVFWLSQALSQLGSSMTSFTLILWTYEKNGSAMTVSLMSFFNYIPYIIASLFAGSFVDSHNKKKIMLVSDTIAAFCSVIVFALSMRGELQIWNIYLVNFITGFMNAFQGPASTVVIGKIVPKGKIKQVSGMNSFSGNLVTVISPVLAASLFSFGGLPLIIIVDLASFSCAFVVLVFVLSIPEENKTKKDKFTMFSGSREGFVYLRSNHGIFMIILTMALLNFLSRLTYENILSPMILARSGNNYDILGLVNAAMGVGGIAGGIIVSSGRVKGNSIKMIYVSAMLSFLFGDVMMGLGRTRIVWSLAAVAASLPIAFINAGQMDLLYRNVPEEMQGRIFAARNALQFSTIPAGILMGGCLADYVLEPLMRTDTAPVKMLQHIVGTGAGSGMALMFLCTGLAGAVFSIISYQNKEIRRLKL</sequence>
<feature type="transmembrane region" description="Helical" evidence="7">
    <location>
        <begin position="350"/>
        <end position="371"/>
    </location>
</feature>
<evidence type="ECO:0000256" key="5">
    <source>
        <dbReference type="ARBA" id="ARBA00022989"/>
    </source>
</evidence>
<keyword evidence="6 7" id="KW-0472">Membrane</keyword>
<comment type="subcellular location">
    <subcellularLocation>
        <location evidence="1">Cell membrane</location>
        <topology evidence="1">Multi-pass membrane protein</topology>
    </subcellularLocation>
</comment>
<dbReference type="PANTHER" id="PTHR43266:SF2">
    <property type="entry name" value="MAJOR FACILITATOR SUPERFAMILY (MFS) PROFILE DOMAIN-CONTAINING PROTEIN"/>
    <property type="match status" value="1"/>
</dbReference>
<comment type="caution">
    <text evidence="9">The sequence shown here is derived from an EMBL/GenBank/DDBJ whole genome shotgun (WGS) entry which is preliminary data.</text>
</comment>
<feature type="transmembrane region" description="Helical" evidence="7">
    <location>
        <begin position="144"/>
        <end position="161"/>
    </location>
</feature>
<dbReference type="GO" id="GO:0005886">
    <property type="term" value="C:plasma membrane"/>
    <property type="evidence" value="ECO:0007669"/>
    <property type="project" value="UniProtKB-SubCell"/>
</dbReference>
<proteinExistence type="predicted"/>
<keyword evidence="10" id="KW-1185">Reference proteome</keyword>
<feature type="transmembrane region" description="Helical" evidence="7">
    <location>
        <begin position="252"/>
        <end position="273"/>
    </location>
</feature>
<evidence type="ECO:0000256" key="2">
    <source>
        <dbReference type="ARBA" id="ARBA00022448"/>
    </source>
</evidence>
<dbReference type="InterPro" id="IPR011701">
    <property type="entry name" value="MFS"/>
</dbReference>
<feature type="transmembrane region" description="Helical" evidence="7">
    <location>
        <begin position="12"/>
        <end position="34"/>
    </location>
</feature>
<evidence type="ECO:0000256" key="7">
    <source>
        <dbReference type="SAM" id="Phobius"/>
    </source>
</evidence>
<dbReference type="InterPro" id="IPR036259">
    <property type="entry name" value="MFS_trans_sf"/>
</dbReference>
<feature type="domain" description="Major facilitator superfamily (MFS) profile" evidence="8">
    <location>
        <begin position="1"/>
        <end position="193"/>
    </location>
</feature>
<dbReference type="InterPro" id="IPR020846">
    <property type="entry name" value="MFS_dom"/>
</dbReference>
<feature type="transmembrane region" description="Helical" evidence="7">
    <location>
        <begin position="167"/>
        <end position="189"/>
    </location>
</feature>
<evidence type="ECO:0000256" key="3">
    <source>
        <dbReference type="ARBA" id="ARBA00022475"/>
    </source>
</evidence>
<feature type="transmembrane region" description="Helical" evidence="7">
    <location>
        <begin position="309"/>
        <end position="329"/>
    </location>
</feature>
<name>C0C2U6_9FIRM</name>
<dbReference type="STRING" id="553973.CLOHYLEM_06402"/>
<dbReference type="Gene3D" id="1.20.1250.20">
    <property type="entry name" value="MFS general substrate transporter like domains"/>
    <property type="match status" value="1"/>
</dbReference>
<organism evidence="9 10">
    <name type="scientific">[Clostridium] hylemonae DSM 15053</name>
    <dbReference type="NCBI Taxonomy" id="553973"/>
    <lineage>
        <taxon>Bacteria</taxon>
        <taxon>Bacillati</taxon>
        <taxon>Bacillota</taxon>
        <taxon>Clostridia</taxon>
        <taxon>Lachnospirales</taxon>
        <taxon>Lachnospiraceae</taxon>
    </lineage>
</organism>
<feature type="transmembrane region" description="Helical" evidence="7">
    <location>
        <begin position="285"/>
        <end position="303"/>
    </location>
</feature>
<dbReference type="CDD" id="cd06173">
    <property type="entry name" value="MFS_MefA_like"/>
    <property type="match status" value="1"/>
</dbReference>
<dbReference type="PROSITE" id="PS50850">
    <property type="entry name" value="MFS"/>
    <property type="match status" value="1"/>
</dbReference>
<evidence type="ECO:0000256" key="4">
    <source>
        <dbReference type="ARBA" id="ARBA00022692"/>
    </source>
</evidence>
<dbReference type="SUPFAM" id="SSF103473">
    <property type="entry name" value="MFS general substrate transporter"/>
    <property type="match status" value="1"/>
</dbReference>
<feature type="transmembrane region" description="Helical" evidence="7">
    <location>
        <begin position="391"/>
        <end position="416"/>
    </location>
</feature>
<dbReference type="GO" id="GO:0022857">
    <property type="term" value="F:transmembrane transporter activity"/>
    <property type="evidence" value="ECO:0007669"/>
    <property type="project" value="InterPro"/>
</dbReference>
<keyword evidence="3" id="KW-1003">Cell membrane</keyword>
<dbReference type="eggNOG" id="COG2814">
    <property type="taxonomic scope" value="Bacteria"/>
</dbReference>
<evidence type="ECO:0000256" key="6">
    <source>
        <dbReference type="ARBA" id="ARBA00023136"/>
    </source>
</evidence>
<dbReference type="HOGENOM" id="CLU_034180_16_0_9"/>
<evidence type="ECO:0000256" key="1">
    <source>
        <dbReference type="ARBA" id="ARBA00004651"/>
    </source>
</evidence>
<feature type="transmembrane region" description="Helical" evidence="7">
    <location>
        <begin position="99"/>
        <end position="124"/>
    </location>
</feature>
<feature type="transmembrane region" description="Helical" evidence="7">
    <location>
        <begin position="73"/>
        <end position="93"/>
    </location>
</feature>
<keyword evidence="4 7" id="KW-0812">Transmembrane</keyword>
<reference evidence="9" key="1">
    <citation type="submission" date="2009-02" db="EMBL/GenBank/DDBJ databases">
        <authorList>
            <person name="Fulton L."/>
            <person name="Clifton S."/>
            <person name="Fulton B."/>
            <person name="Xu J."/>
            <person name="Minx P."/>
            <person name="Pepin K.H."/>
            <person name="Johnson M."/>
            <person name="Bhonagiri V."/>
            <person name="Nash W.E."/>
            <person name="Mardis E.R."/>
            <person name="Wilson R.K."/>
        </authorList>
    </citation>
    <scope>NUCLEOTIDE SEQUENCE [LARGE SCALE GENOMIC DNA]</scope>
    <source>
        <strain evidence="9">DSM 15053</strain>
    </source>
</reference>
<dbReference type="PANTHER" id="PTHR43266">
    <property type="entry name" value="MACROLIDE-EFFLUX PROTEIN"/>
    <property type="match status" value="1"/>
</dbReference>
<feature type="transmembrane region" description="Helical" evidence="7">
    <location>
        <begin position="210"/>
        <end position="232"/>
    </location>
</feature>
<keyword evidence="5 7" id="KW-1133">Transmembrane helix</keyword>
<evidence type="ECO:0000313" key="10">
    <source>
        <dbReference type="Proteomes" id="UP000004893"/>
    </source>
</evidence>
<reference evidence="9" key="2">
    <citation type="submission" date="2013-06" db="EMBL/GenBank/DDBJ databases">
        <title>Draft genome sequence of Clostridium hylemonae (DSM 15053).</title>
        <authorList>
            <person name="Sudarsanam P."/>
            <person name="Ley R."/>
            <person name="Guruge J."/>
            <person name="Turnbaugh P.J."/>
            <person name="Mahowald M."/>
            <person name="Liep D."/>
            <person name="Gordon J."/>
        </authorList>
    </citation>
    <scope>NUCLEOTIDE SEQUENCE</scope>
    <source>
        <strain evidence="9">DSM 15053</strain>
    </source>
</reference>
<dbReference type="AlphaFoldDB" id="C0C2U6"/>
<dbReference type="Proteomes" id="UP000004893">
    <property type="component" value="Unassembled WGS sequence"/>
</dbReference>
<dbReference type="OrthoDB" id="9763297at2"/>
<protein>
    <submittedName>
        <fullName evidence="9">Transporter, major facilitator family protein</fullName>
    </submittedName>
</protein>
<feature type="transmembrane region" description="Helical" evidence="7">
    <location>
        <begin position="40"/>
        <end position="61"/>
    </location>
</feature>
<accession>C0C2U6</accession>
<evidence type="ECO:0000259" key="8">
    <source>
        <dbReference type="PROSITE" id="PS50850"/>
    </source>
</evidence>
<dbReference type="RefSeq" id="WP_006443763.1">
    <property type="nucleotide sequence ID" value="NZ_CP036524.1"/>
</dbReference>
<dbReference type="Pfam" id="PF07690">
    <property type="entry name" value="MFS_1"/>
    <property type="match status" value="1"/>
</dbReference>
<dbReference type="EMBL" id="ABYI02000024">
    <property type="protein sequence ID" value="EEG73457.1"/>
    <property type="molecule type" value="Genomic_DNA"/>
</dbReference>
<keyword evidence="2" id="KW-0813">Transport</keyword>